<protein>
    <submittedName>
        <fullName evidence="1">Uncharacterized protein</fullName>
    </submittedName>
</protein>
<reference evidence="1 2" key="1">
    <citation type="submission" date="2019-03" db="EMBL/GenBank/DDBJ databases">
        <title>Lake Tanganyika Metagenome-Assembled Genomes (MAGs).</title>
        <authorList>
            <person name="Tran P."/>
        </authorList>
    </citation>
    <scope>NUCLEOTIDE SEQUENCE [LARGE SCALE GENOMIC DNA]</scope>
    <source>
        <strain evidence="1">K_DeepCast_65m_m2_236</strain>
    </source>
</reference>
<evidence type="ECO:0000313" key="1">
    <source>
        <dbReference type="EMBL" id="MBM3274118.1"/>
    </source>
</evidence>
<organism evidence="1 2">
    <name type="scientific">Candidatus Tanganyikabacteria bacterium</name>
    <dbReference type="NCBI Taxonomy" id="2961651"/>
    <lineage>
        <taxon>Bacteria</taxon>
        <taxon>Bacillati</taxon>
        <taxon>Candidatus Sericytochromatia</taxon>
        <taxon>Candidatus Tanganyikabacteria</taxon>
    </lineage>
</organism>
<dbReference type="Gene3D" id="2.120.10.80">
    <property type="entry name" value="Kelch-type beta propeller"/>
    <property type="match status" value="1"/>
</dbReference>
<name>A0A937X1C4_9BACT</name>
<dbReference type="SUPFAM" id="SSF117281">
    <property type="entry name" value="Kelch motif"/>
    <property type="match status" value="1"/>
</dbReference>
<proteinExistence type="predicted"/>
<comment type="caution">
    <text evidence="1">The sequence shown here is derived from an EMBL/GenBank/DDBJ whole genome shotgun (WGS) entry which is preliminary data.</text>
</comment>
<dbReference type="AlphaFoldDB" id="A0A937X1C4"/>
<gene>
    <name evidence="1" type="ORF">FJZ00_03125</name>
</gene>
<dbReference type="EMBL" id="VGJX01000126">
    <property type="protein sequence ID" value="MBM3274118.1"/>
    <property type="molecule type" value="Genomic_DNA"/>
</dbReference>
<accession>A0A937X1C4</accession>
<evidence type="ECO:0000313" key="2">
    <source>
        <dbReference type="Proteomes" id="UP000703893"/>
    </source>
</evidence>
<dbReference type="Proteomes" id="UP000703893">
    <property type="component" value="Unassembled WGS sequence"/>
</dbReference>
<dbReference type="InterPro" id="IPR015915">
    <property type="entry name" value="Kelch-typ_b-propeller"/>
</dbReference>
<sequence length="95" mass="9534">MVEAAGAVYVIGGSTDSGTIATVERAPVSPGGDLGPFAIVESGLKTSRHSHFTAVVGDYVYSIGGYSDSCGCNLATVERAAIPNAGEGTSQVVVR</sequence>